<organism evidence="2 3">
    <name type="scientific">Candidatus Uhrbacteria bacterium CG10_big_fil_rev_8_21_14_0_10_48_11</name>
    <dbReference type="NCBI Taxonomy" id="1975037"/>
    <lineage>
        <taxon>Bacteria</taxon>
        <taxon>Candidatus Uhriibacteriota</taxon>
    </lineage>
</organism>
<evidence type="ECO:0000256" key="1">
    <source>
        <dbReference type="ARBA" id="ARBA00023270"/>
    </source>
</evidence>
<dbReference type="EMBL" id="PFET01000014">
    <property type="protein sequence ID" value="PJE75512.1"/>
    <property type="molecule type" value="Genomic_DNA"/>
</dbReference>
<dbReference type="Proteomes" id="UP000231152">
    <property type="component" value="Unassembled WGS sequence"/>
</dbReference>
<dbReference type="InterPro" id="IPR001585">
    <property type="entry name" value="TAL/FSA"/>
</dbReference>
<dbReference type="AlphaFoldDB" id="A0A2M8LDJ2"/>
<dbReference type="Pfam" id="PF00923">
    <property type="entry name" value="TAL_FSA"/>
    <property type="match status" value="1"/>
</dbReference>
<accession>A0A2M8LDJ2</accession>
<evidence type="ECO:0000313" key="3">
    <source>
        <dbReference type="Proteomes" id="UP000231152"/>
    </source>
</evidence>
<comment type="caution">
    <text evidence="2">The sequence shown here is derived from an EMBL/GenBank/DDBJ whole genome shotgun (WGS) entry which is preliminary data.</text>
</comment>
<dbReference type="Gene3D" id="3.20.20.70">
    <property type="entry name" value="Aldolase class I"/>
    <property type="match status" value="1"/>
</dbReference>
<dbReference type="InterPro" id="IPR013785">
    <property type="entry name" value="Aldolase_TIM"/>
</dbReference>
<gene>
    <name evidence="2" type="ORF">COV04_04380</name>
</gene>
<dbReference type="GO" id="GO:0005975">
    <property type="term" value="P:carbohydrate metabolic process"/>
    <property type="evidence" value="ECO:0007669"/>
    <property type="project" value="InterPro"/>
</dbReference>
<dbReference type="PANTHER" id="PTHR10683:SF40">
    <property type="entry name" value="FRUCTOSE-6-PHOSPHATE ALDOLASE 1-RELATED"/>
    <property type="match status" value="1"/>
</dbReference>
<evidence type="ECO:0000313" key="2">
    <source>
        <dbReference type="EMBL" id="PJE75512.1"/>
    </source>
</evidence>
<keyword evidence="1" id="KW-0704">Schiff base</keyword>
<reference evidence="2 3" key="1">
    <citation type="submission" date="2017-09" db="EMBL/GenBank/DDBJ databases">
        <title>Depth-based differentiation of microbial function through sediment-hosted aquifers and enrichment of novel symbionts in the deep terrestrial subsurface.</title>
        <authorList>
            <person name="Probst A.J."/>
            <person name="Ladd B."/>
            <person name="Jarett J.K."/>
            <person name="Geller-Mcgrath D.E."/>
            <person name="Sieber C.M."/>
            <person name="Emerson J.B."/>
            <person name="Anantharaman K."/>
            <person name="Thomas B.C."/>
            <person name="Malmstrom R."/>
            <person name="Stieglmeier M."/>
            <person name="Klingl A."/>
            <person name="Woyke T."/>
            <person name="Ryan C.M."/>
            <person name="Banfield J.F."/>
        </authorList>
    </citation>
    <scope>NUCLEOTIDE SEQUENCE [LARGE SCALE GENOMIC DNA]</scope>
    <source>
        <strain evidence="2">CG10_big_fil_rev_8_21_14_0_10_48_11</strain>
    </source>
</reference>
<dbReference type="SUPFAM" id="SSF51569">
    <property type="entry name" value="Aldolase"/>
    <property type="match status" value="1"/>
</dbReference>
<name>A0A2M8LDJ2_9BACT</name>
<protein>
    <submittedName>
        <fullName evidence="2">Transaldolase</fullName>
    </submittedName>
</protein>
<sequence>MRPQQLSTNIFLDSGNPADTEAIFAALGFLDGQTTNPSLVAKNPEVRSRIESGKPFTADDLKAFYKTIVVDIAKTIPDGSISIEVYADEHSTVEELFEQGKEMFSWIPNAHIKYPITSPGLAAAERSVAEGMRVNMTLCFSQEQAAAVYAATRGAKRGSVFVSPFIGRLDDRGEKGMSLVRNIQQMYAAGDGHVEVLAASVRSLEHLYELFSLRTDIATAPLSVLETWQKEGMALTAQYAERVELKEIPFTETSLKKEWQSYDIHHELTGTGLKKFAEDWNRLLQTTT</sequence>
<proteinExistence type="predicted"/>
<dbReference type="PANTHER" id="PTHR10683">
    <property type="entry name" value="TRANSALDOLASE"/>
    <property type="match status" value="1"/>
</dbReference>